<reference evidence="5" key="1">
    <citation type="submission" date="2015-09" db="EMBL/GenBank/DDBJ databases">
        <authorList>
            <person name="Rodrigo-Torres L."/>
            <person name="Arahal D.R."/>
        </authorList>
    </citation>
    <scope>NUCLEOTIDE SEQUENCE [LARGE SCALE GENOMIC DNA]</scope>
    <source>
        <strain evidence="5">CECT 4293</strain>
    </source>
</reference>
<name>A0A0N7LNV9_9RHOB</name>
<dbReference type="EMBL" id="CYPU01000068">
    <property type="protein sequence ID" value="CUH49347.1"/>
    <property type="molecule type" value="Genomic_DNA"/>
</dbReference>
<dbReference type="OrthoDB" id="7659348at2"/>
<dbReference type="Proteomes" id="UP000050783">
    <property type="component" value="Unassembled WGS sequence"/>
</dbReference>
<sequence>MAQNEWILDVLSDLSAFAVENGLTALAEQLDDTKLIAAAEISSRKNEVRAPADGNKTRYEPGSGGLGKHQLA</sequence>
<evidence type="ECO:0008006" key="6">
    <source>
        <dbReference type="Google" id="ProtNLM"/>
    </source>
</evidence>
<accession>A0A0N7LNV9</accession>
<evidence type="ECO:0000256" key="1">
    <source>
        <dbReference type="SAM" id="MobiDB-lite"/>
    </source>
</evidence>
<feature type="compositionally biased region" description="Gly residues" evidence="1">
    <location>
        <begin position="62"/>
        <end position="72"/>
    </location>
</feature>
<dbReference type="STRING" id="81569.RUM4293_02403"/>
<protein>
    <recommendedName>
        <fullName evidence="6">Transposase, Mutator family</fullName>
    </recommendedName>
</protein>
<dbReference type="Proteomes" id="UP000050786">
    <property type="component" value="Unassembled WGS sequence"/>
</dbReference>
<keyword evidence="5" id="KW-1185">Reference proteome</keyword>
<evidence type="ECO:0000313" key="4">
    <source>
        <dbReference type="Proteomes" id="UP000050783"/>
    </source>
</evidence>
<evidence type="ECO:0000313" key="3">
    <source>
        <dbReference type="EMBL" id="CUH49347.1"/>
    </source>
</evidence>
<reference evidence="2 4" key="2">
    <citation type="submission" date="2015-09" db="EMBL/GenBank/DDBJ databases">
        <authorList>
            <consortium name="Swine Surveillance"/>
        </authorList>
    </citation>
    <scope>NUCLEOTIDE SEQUENCE [LARGE SCALE GENOMIC DNA]</scope>
    <source>
        <strain evidence="3 4">CECT 4292</strain>
        <strain evidence="2">CECT 4293</strain>
    </source>
</reference>
<feature type="compositionally biased region" description="Basic and acidic residues" evidence="1">
    <location>
        <begin position="43"/>
        <end position="59"/>
    </location>
</feature>
<gene>
    <name evidence="3" type="ORF">RUA4292_03543</name>
    <name evidence="2" type="ORF">RUM4293_02403</name>
</gene>
<evidence type="ECO:0000313" key="2">
    <source>
        <dbReference type="EMBL" id="CUH43508.1"/>
    </source>
</evidence>
<evidence type="ECO:0000313" key="5">
    <source>
        <dbReference type="Proteomes" id="UP000050786"/>
    </source>
</evidence>
<organism evidence="2 5">
    <name type="scientific">Ruegeria atlantica</name>
    <dbReference type="NCBI Taxonomy" id="81569"/>
    <lineage>
        <taxon>Bacteria</taxon>
        <taxon>Pseudomonadati</taxon>
        <taxon>Pseudomonadota</taxon>
        <taxon>Alphaproteobacteria</taxon>
        <taxon>Rhodobacterales</taxon>
        <taxon>Roseobacteraceae</taxon>
        <taxon>Ruegeria</taxon>
    </lineage>
</organism>
<proteinExistence type="predicted"/>
<dbReference type="GeneID" id="55494687"/>
<dbReference type="AlphaFoldDB" id="A0A0N7LNV9"/>
<feature type="region of interest" description="Disordered" evidence="1">
    <location>
        <begin position="43"/>
        <end position="72"/>
    </location>
</feature>
<dbReference type="EMBL" id="CYPS01000036">
    <property type="protein sequence ID" value="CUH43508.1"/>
    <property type="molecule type" value="Genomic_DNA"/>
</dbReference>
<dbReference type="RefSeq" id="WP_058278773.1">
    <property type="nucleotide sequence ID" value="NZ_CANLTD010000006.1"/>
</dbReference>